<sequence length="258" mass="28722">MALTYSSFAQINWPAPAPAPEPVDEPAPEPAVVPAPAPAPESVVVPTLEPEAALQPDQPNALDGTFDIGHRNADNQPEPMDTCLARYQTCFSWCQHQGLCIPLDTNCLATCAGVWFGESVSTTTSSSSLHPSASSIAFLSSMHIRDTFIKLRERANTPRQIQELVAYVNRQWFNNAVINVADWCIFKKTGRTNNDICPISQWHNRINTEAKYAGVPLYVLVPDLRTEAEVVDYNVRADDLERDIHRKYTILEQKIYIA</sequence>
<accession>A0A6J8A9X2</accession>
<dbReference type="EMBL" id="CACVKT020000954">
    <property type="protein sequence ID" value="CAC5364186.1"/>
    <property type="molecule type" value="Genomic_DNA"/>
</dbReference>
<evidence type="ECO:0000256" key="1">
    <source>
        <dbReference type="SAM" id="MobiDB-lite"/>
    </source>
</evidence>
<organism evidence="2 3">
    <name type="scientific">Mytilus coruscus</name>
    <name type="common">Sea mussel</name>
    <dbReference type="NCBI Taxonomy" id="42192"/>
    <lineage>
        <taxon>Eukaryota</taxon>
        <taxon>Metazoa</taxon>
        <taxon>Spiralia</taxon>
        <taxon>Lophotrochozoa</taxon>
        <taxon>Mollusca</taxon>
        <taxon>Bivalvia</taxon>
        <taxon>Autobranchia</taxon>
        <taxon>Pteriomorphia</taxon>
        <taxon>Mytilida</taxon>
        <taxon>Mytiloidea</taxon>
        <taxon>Mytilidae</taxon>
        <taxon>Mytilinae</taxon>
        <taxon>Mytilus</taxon>
    </lineage>
</organism>
<evidence type="ECO:0000313" key="3">
    <source>
        <dbReference type="Proteomes" id="UP000507470"/>
    </source>
</evidence>
<protein>
    <submittedName>
        <fullName evidence="2">Uncharacterized protein</fullName>
    </submittedName>
</protein>
<keyword evidence="3" id="KW-1185">Reference proteome</keyword>
<evidence type="ECO:0000313" key="2">
    <source>
        <dbReference type="EMBL" id="CAC5364186.1"/>
    </source>
</evidence>
<name>A0A6J8A9X2_MYTCO</name>
<proteinExistence type="predicted"/>
<reference evidence="2 3" key="1">
    <citation type="submission" date="2020-06" db="EMBL/GenBank/DDBJ databases">
        <authorList>
            <person name="Li R."/>
            <person name="Bekaert M."/>
        </authorList>
    </citation>
    <scope>NUCLEOTIDE SEQUENCE [LARGE SCALE GENOMIC DNA]</scope>
    <source>
        <strain evidence="3">wild</strain>
    </source>
</reference>
<dbReference type="Proteomes" id="UP000507470">
    <property type="component" value="Unassembled WGS sequence"/>
</dbReference>
<dbReference type="AlphaFoldDB" id="A0A6J8A9X2"/>
<feature type="region of interest" description="Disordered" evidence="1">
    <location>
        <begin position="14"/>
        <end position="38"/>
    </location>
</feature>
<gene>
    <name evidence="2" type="ORF">MCOR_5318</name>
</gene>
<feature type="compositionally biased region" description="Pro residues" evidence="1">
    <location>
        <begin position="28"/>
        <end position="38"/>
    </location>
</feature>